<dbReference type="RefSeq" id="WP_034874409.1">
    <property type="nucleotide sequence ID" value="NZ_JOKG01000002.1"/>
</dbReference>
<evidence type="ECO:0000313" key="2">
    <source>
        <dbReference type="Proteomes" id="UP000028006"/>
    </source>
</evidence>
<dbReference type="AlphaFoldDB" id="A0A081N7T2"/>
<dbReference type="Proteomes" id="UP000028006">
    <property type="component" value="Unassembled WGS sequence"/>
</dbReference>
<dbReference type="Pfam" id="PF06763">
    <property type="entry name" value="Minor_tail_Z"/>
    <property type="match status" value="1"/>
</dbReference>
<accession>A0A081N7T2</accession>
<organism evidence="1 2">
    <name type="scientific">Endozoicomonas montiporae</name>
    <dbReference type="NCBI Taxonomy" id="1027273"/>
    <lineage>
        <taxon>Bacteria</taxon>
        <taxon>Pseudomonadati</taxon>
        <taxon>Pseudomonadota</taxon>
        <taxon>Gammaproteobacteria</taxon>
        <taxon>Oceanospirillales</taxon>
        <taxon>Endozoicomonadaceae</taxon>
        <taxon>Endozoicomonas</taxon>
    </lineage>
</organism>
<evidence type="ECO:0000313" key="1">
    <source>
        <dbReference type="EMBL" id="KEQ14505.1"/>
    </source>
</evidence>
<evidence type="ECO:0008006" key="3">
    <source>
        <dbReference type="Google" id="ProtNLM"/>
    </source>
</evidence>
<reference evidence="1 2" key="1">
    <citation type="submission" date="2014-06" db="EMBL/GenBank/DDBJ databases">
        <title>Whole Genome Sequences of Three Symbiotic Endozoicomonas Bacteria.</title>
        <authorList>
            <person name="Neave M.J."/>
            <person name="Apprill A."/>
            <person name="Voolstra C.R."/>
        </authorList>
    </citation>
    <scope>NUCLEOTIDE SEQUENCE [LARGE SCALE GENOMIC DNA]</scope>
    <source>
        <strain evidence="1 2">LMG 24815</strain>
    </source>
</reference>
<sequence>MINIDLSAADQDLIKGFMLSKSSALAKAMRRAVRKTHNWLSRQLASAIAKETLIPLKNIRYRVMSSFDAGDLTGNIWIGLNPVSARRAGEPKQAKFGARAGKHRFDGAFVASVNGGSPHIWKRSGESRLPIEKVQIDIEEPGFEVIARLEKRAESYYLSRLNEELNYALNHDKS</sequence>
<dbReference type="EMBL" id="JOKG01000002">
    <property type="protein sequence ID" value="KEQ14505.1"/>
    <property type="molecule type" value="Genomic_DNA"/>
</dbReference>
<protein>
    <recommendedName>
        <fullName evidence="3">Phage tail protein</fullName>
    </recommendedName>
</protein>
<keyword evidence="2" id="KW-1185">Reference proteome</keyword>
<proteinExistence type="predicted"/>
<comment type="caution">
    <text evidence="1">The sequence shown here is derived from an EMBL/GenBank/DDBJ whole genome shotgun (WGS) entry which is preliminary data.</text>
</comment>
<gene>
    <name evidence="1" type="ORF">GZ77_09140</name>
</gene>
<name>A0A081N7T2_9GAMM</name>
<dbReference type="eggNOG" id="ENOG5033XXJ">
    <property type="taxonomic scope" value="Bacteria"/>
</dbReference>
<dbReference type="InterPro" id="IPR010633">
    <property type="entry name" value="Phage_lambda_GpZ"/>
</dbReference>